<protein>
    <submittedName>
        <fullName evidence="2">Uncharacterized protein</fullName>
    </submittedName>
</protein>
<evidence type="ECO:0000256" key="1">
    <source>
        <dbReference type="SAM" id="MobiDB-lite"/>
    </source>
</evidence>
<feature type="region of interest" description="Disordered" evidence="1">
    <location>
        <begin position="110"/>
        <end position="134"/>
    </location>
</feature>
<reference evidence="2 3" key="1">
    <citation type="journal article" date="2015" name="Biotechnol. Biofuels">
        <title>Enhanced degradation of softwood versus hardwood by the white-rot fungus Pycnoporus coccineus.</title>
        <authorList>
            <person name="Couturier M."/>
            <person name="Navarro D."/>
            <person name="Chevret D."/>
            <person name="Henrissat B."/>
            <person name="Piumi F."/>
            <person name="Ruiz-Duenas F.J."/>
            <person name="Martinez A.T."/>
            <person name="Grigoriev I.V."/>
            <person name="Riley R."/>
            <person name="Lipzen A."/>
            <person name="Berrin J.G."/>
            <person name="Master E.R."/>
            <person name="Rosso M.N."/>
        </authorList>
    </citation>
    <scope>NUCLEOTIDE SEQUENCE [LARGE SCALE GENOMIC DNA]</scope>
    <source>
        <strain evidence="2 3">BRFM310</strain>
    </source>
</reference>
<accession>A0A1Y2IVR8</accession>
<dbReference type="AlphaFoldDB" id="A0A1Y2IVR8"/>
<evidence type="ECO:0000313" key="3">
    <source>
        <dbReference type="Proteomes" id="UP000193067"/>
    </source>
</evidence>
<organism evidence="2 3">
    <name type="scientific">Trametes coccinea (strain BRFM310)</name>
    <name type="common">Pycnoporus coccineus</name>
    <dbReference type="NCBI Taxonomy" id="1353009"/>
    <lineage>
        <taxon>Eukaryota</taxon>
        <taxon>Fungi</taxon>
        <taxon>Dikarya</taxon>
        <taxon>Basidiomycota</taxon>
        <taxon>Agaricomycotina</taxon>
        <taxon>Agaricomycetes</taxon>
        <taxon>Polyporales</taxon>
        <taxon>Polyporaceae</taxon>
        <taxon>Trametes</taxon>
    </lineage>
</organism>
<name>A0A1Y2IVR8_TRAC3</name>
<keyword evidence="3" id="KW-1185">Reference proteome</keyword>
<dbReference type="EMBL" id="KZ084095">
    <property type="protein sequence ID" value="OSD04753.1"/>
    <property type="molecule type" value="Genomic_DNA"/>
</dbReference>
<evidence type="ECO:0000313" key="2">
    <source>
        <dbReference type="EMBL" id="OSD04753.1"/>
    </source>
</evidence>
<sequence length="260" mass="29284">MGPTRFPFLLPPFALSHASPVHLLSSPHCNSATQWPSSVRIVLRDALSVVRRRARARHIANLGIRRSYLCGQGMIGTFAARRHAAERRAEPVIDRCTATKYLLPAPLRRRPPRRCARSRPCSFSSPPTPQPYTHTQRWRVWNSPANLPVEQAKRDLQLVQTLAPHRPKRQVRTYLAPPPSLLATCSDAQAAASNMRRLRAEPQMCVWMSSACKNAMGMVQSRGHHDGPGPGVCRRVYTRTPSLLLLPLEHGRTLRRSREL</sequence>
<dbReference type="Proteomes" id="UP000193067">
    <property type="component" value="Unassembled WGS sequence"/>
</dbReference>
<dbReference type="OrthoDB" id="10606215at2759"/>
<proteinExistence type="predicted"/>
<gene>
    <name evidence="2" type="ORF">PYCCODRAFT_66511</name>
</gene>